<dbReference type="Proteomes" id="UP001479436">
    <property type="component" value="Unassembled WGS sequence"/>
</dbReference>
<feature type="region of interest" description="Disordered" evidence="1">
    <location>
        <begin position="191"/>
        <end position="230"/>
    </location>
</feature>
<evidence type="ECO:0000313" key="3">
    <source>
        <dbReference type="EMBL" id="KAK9696773.1"/>
    </source>
</evidence>
<dbReference type="InterPro" id="IPR036887">
    <property type="entry name" value="HTH_APSES_sf"/>
</dbReference>
<evidence type="ECO:0000313" key="4">
    <source>
        <dbReference type="Proteomes" id="UP001479436"/>
    </source>
</evidence>
<dbReference type="EMBL" id="JASJQH010007927">
    <property type="protein sequence ID" value="KAK9696773.1"/>
    <property type="molecule type" value="Genomic_DNA"/>
</dbReference>
<feature type="compositionally biased region" description="Acidic residues" evidence="1">
    <location>
        <begin position="220"/>
        <end position="230"/>
    </location>
</feature>
<feature type="compositionally biased region" description="Basic and acidic residues" evidence="1">
    <location>
        <begin position="207"/>
        <end position="219"/>
    </location>
</feature>
<proteinExistence type="predicted"/>
<organism evidence="3 4">
    <name type="scientific">Basidiobolus ranarum</name>
    <dbReference type="NCBI Taxonomy" id="34480"/>
    <lineage>
        <taxon>Eukaryota</taxon>
        <taxon>Fungi</taxon>
        <taxon>Fungi incertae sedis</taxon>
        <taxon>Zoopagomycota</taxon>
        <taxon>Entomophthoromycotina</taxon>
        <taxon>Basidiobolomycetes</taxon>
        <taxon>Basidiobolales</taxon>
        <taxon>Basidiobolaceae</taxon>
        <taxon>Basidiobolus</taxon>
    </lineage>
</organism>
<feature type="domain" description="HTH APSES-type" evidence="2">
    <location>
        <begin position="508"/>
        <end position="620"/>
    </location>
</feature>
<dbReference type="InterPro" id="IPR003163">
    <property type="entry name" value="Tscrpt_reg_HTH_APSES-type"/>
</dbReference>
<evidence type="ECO:0000259" key="2">
    <source>
        <dbReference type="PROSITE" id="PS51299"/>
    </source>
</evidence>
<dbReference type="InterPro" id="IPR057511">
    <property type="entry name" value="WH_GDS1"/>
</dbReference>
<feature type="compositionally biased region" description="Low complexity" evidence="1">
    <location>
        <begin position="273"/>
        <end position="285"/>
    </location>
</feature>
<name>A0ABR2VSW7_9FUNG</name>
<gene>
    <name evidence="3" type="ORF">K7432_012294</name>
</gene>
<dbReference type="PROSITE" id="PS51299">
    <property type="entry name" value="HTH_APSES"/>
    <property type="match status" value="1"/>
</dbReference>
<accession>A0ABR2VSW7</accession>
<feature type="compositionally biased region" description="Polar residues" evidence="1">
    <location>
        <begin position="695"/>
        <end position="714"/>
    </location>
</feature>
<sequence>MPELAFESFPQLFEAGQLPNVNSLKANSEEDQDILFAAILRAIVLLGNNPCSSQEIANCIVRYKLAVFGGSSPYVAVSNRIAQYFKCASELQSPALMLLARVEDQTSPANIRYYLPCCNDPQPFADVYDSFDDATKKRRPSPVVDQPMKKVKSDAFNEVDLLSPLPFDDSWVAGMSGFDFDTIIPVEYERSSSGSSFEDSTNDSDSIDERSDVDSKSDLESFDSESEVEQGDFCEDMMNGNMYFDLLTNTIGATDSDNVFSPLSDQEFHSDSSHTSTESGTSSASPLLTPEPSSRRGSEIMDTITSIHPSIFGDDYGHHWENSSFQNVQEVKCDSIDVMNFESLQLPELDELLGINEIHLDQVNSTAPITPVSIKSAELYSENVSIDQAQKDPVDPSNTTGWSPLKPQTNVIEAKSDVYANPIDEVSSFLYLDEDLEKEVPNPTHGVKPASYDGQGSMALKDSQKNPGPVLPCTKVKPRAPKQKSRSFTTAESNPNMLISPISSISPQIHITMVESLPFYITTVGPAEGFANTYQLLRRYDSGYVNASTLLAIGGVESEKEQAVVLSLEIRRIRIRRQESSLFGTWIPLQRARQLAATCSLQHKLGPFLDYDLPSYFPSQLPPHLAAFNPAQVSSRLQQFMKTRAASLKPRDSYVANIGIAPRCLHPTSKSFFSGVGHQLNQILGLQSKQLKSYSALEDSNNSRRPSKAKSSSQDLDESTSIDDINLEADYLFGESSEVDNEEFETDLTDFLDFENVDHFTQEDVDININGGGAQVNFL</sequence>
<dbReference type="Pfam" id="PF25318">
    <property type="entry name" value="WHD_GDS1"/>
    <property type="match status" value="1"/>
</dbReference>
<keyword evidence="4" id="KW-1185">Reference proteome</keyword>
<comment type="caution">
    <text evidence="3">The sequence shown here is derived from an EMBL/GenBank/DDBJ whole genome shotgun (WGS) entry which is preliminary data.</text>
</comment>
<dbReference type="SUPFAM" id="SSF54616">
    <property type="entry name" value="DNA-binding domain of Mlu1-box binding protein MBP1"/>
    <property type="match status" value="1"/>
</dbReference>
<reference evidence="3 4" key="1">
    <citation type="submission" date="2023-04" db="EMBL/GenBank/DDBJ databases">
        <title>Genome of Basidiobolus ranarum AG-B5.</title>
        <authorList>
            <person name="Stajich J.E."/>
            <person name="Carter-House D."/>
            <person name="Gryganskyi A."/>
        </authorList>
    </citation>
    <scope>NUCLEOTIDE SEQUENCE [LARGE SCALE GENOMIC DNA]</scope>
    <source>
        <strain evidence="3 4">AG-B5</strain>
    </source>
</reference>
<feature type="region of interest" description="Disordered" evidence="1">
    <location>
        <begin position="695"/>
        <end position="720"/>
    </location>
</feature>
<dbReference type="Gene3D" id="3.10.260.10">
    <property type="entry name" value="Transcription regulator HTH, APSES-type DNA-binding domain"/>
    <property type="match status" value="1"/>
</dbReference>
<feature type="region of interest" description="Disordered" evidence="1">
    <location>
        <begin position="262"/>
        <end position="297"/>
    </location>
</feature>
<protein>
    <recommendedName>
        <fullName evidence="2">HTH APSES-type domain-containing protein</fullName>
    </recommendedName>
</protein>
<evidence type="ECO:0000256" key="1">
    <source>
        <dbReference type="SAM" id="MobiDB-lite"/>
    </source>
</evidence>